<evidence type="ECO:0000313" key="2">
    <source>
        <dbReference type="Proteomes" id="UP000012317"/>
    </source>
</evidence>
<dbReference type="EMBL" id="APLF01000005">
    <property type="protein sequence ID" value="EMY81617.1"/>
    <property type="molecule type" value="Genomic_DNA"/>
</dbReference>
<evidence type="ECO:0008006" key="3">
    <source>
        <dbReference type="Google" id="ProtNLM"/>
    </source>
</evidence>
<sequence>MKQFEYKTTEFEPRGKWLKIIRMETSELEDKLNEMGKDAWELIDSIDYAVEGFTQKVILFFKREK</sequence>
<keyword evidence="2" id="KW-1185">Reference proteome</keyword>
<organism evidence="1 2">
    <name type="scientific">Psychroflexus gondwanensis ACAM 44</name>
    <dbReference type="NCBI Taxonomy" id="1189619"/>
    <lineage>
        <taxon>Bacteria</taxon>
        <taxon>Pseudomonadati</taxon>
        <taxon>Bacteroidota</taxon>
        <taxon>Flavobacteriia</taxon>
        <taxon>Flavobacteriales</taxon>
        <taxon>Flavobacteriaceae</taxon>
        <taxon>Psychroflexus</taxon>
    </lineage>
</organism>
<dbReference type="Pfam" id="PF13783">
    <property type="entry name" value="DUF4177"/>
    <property type="match status" value="1"/>
</dbReference>
<accession>N1WWQ1</accession>
<dbReference type="InterPro" id="IPR025234">
    <property type="entry name" value="YjzH-like"/>
</dbReference>
<protein>
    <recommendedName>
        <fullName evidence="3">DUF4177 domain-containing protein</fullName>
    </recommendedName>
</protein>
<name>N1WWQ1_9FLAO</name>
<evidence type="ECO:0000313" key="1">
    <source>
        <dbReference type="EMBL" id="EMY81617.1"/>
    </source>
</evidence>
<dbReference type="Proteomes" id="UP000012317">
    <property type="component" value="Unassembled WGS sequence"/>
</dbReference>
<proteinExistence type="predicted"/>
<dbReference type="AlphaFoldDB" id="N1WWQ1"/>
<dbReference type="RefSeq" id="WP_003439031.1">
    <property type="nucleotide sequence ID" value="NZ_APLF01000005.1"/>
</dbReference>
<comment type="caution">
    <text evidence="1">The sequence shown here is derived from an EMBL/GenBank/DDBJ whole genome shotgun (WGS) entry which is preliminary data.</text>
</comment>
<reference evidence="1 2" key="1">
    <citation type="journal article" date="2014" name="Genome Biol. Evol.">
        <title>Extensive gene acquisition in the extremely psychrophilic bacterial species Psychroflexus torquis and the link to sea-ice ecosystem specialism.</title>
        <authorList>
            <person name="Feng S."/>
            <person name="Powell S.M."/>
            <person name="Wilson R."/>
            <person name="Bowman J.P."/>
        </authorList>
    </citation>
    <scope>NUCLEOTIDE SEQUENCE [LARGE SCALE GENOMIC DNA]</scope>
    <source>
        <strain evidence="1 2">ACAM 44</strain>
    </source>
</reference>
<gene>
    <name evidence="1" type="ORF">pgond44_07190</name>
</gene>